<name>A0AAD1U7N9_EUPCR</name>
<reference evidence="1" key="1">
    <citation type="submission" date="2023-07" db="EMBL/GenBank/DDBJ databases">
        <authorList>
            <consortium name="AG Swart"/>
            <person name="Singh M."/>
            <person name="Singh A."/>
            <person name="Seah K."/>
            <person name="Emmerich C."/>
        </authorList>
    </citation>
    <scope>NUCLEOTIDE SEQUENCE</scope>
    <source>
        <strain evidence="1">DP1</strain>
    </source>
</reference>
<gene>
    <name evidence="1" type="ORF">ECRASSUSDP1_LOCUS4183</name>
</gene>
<keyword evidence="2" id="KW-1185">Reference proteome</keyword>
<proteinExistence type="predicted"/>
<comment type="caution">
    <text evidence="1">The sequence shown here is derived from an EMBL/GenBank/DDBJ whole genome shotgun (WGS) entry which is preliminary data.</text>
</comment>
<accession>A0AAD1U7N9</accession>
<dbReference type="AlphaFoldDB" id="A0AAD1U7N9"/>
<protein>
    <submittedName>
        <fullName evidence="1">Uncharacterized protein</fullName>
    </submittedName>
</protein>
<organism evidence="1 2">
    <name type="scientific">Euplotes crassus</name>
    <dbReference type="NCBI Taxonomy" id="5936"/>
    <lineage>
        <taxon>Eukaryota</taxon>
        <taxon>Sar</taxon>
        <taxon>Alveolata</taxon>
        <taxon>Ciliophora</taxon>
        <taxon>Intramacronucleata</taxon>
        <taxon>Spirotrichea</taxon>
        <taxon>Hypotrichia</taxon>
        <taxon>Euplotida</taxon>
        <taxon>Euplotidae</taxon>
        <taxon>Moneuplotes</taxon>
    </lineage>
</organism>
<sequence length="65" mass="7595">MRQNIFDKSHFYLGYSSNKRSELGDKLKEVSKIDLSQTKDLNHKTLNKSKFKSMTTPTHFSTDKI</sequence>
<dbReference type="Proteomes" id="UP001295684">
    <property type="component" value="Unassembled WGS sequence"/>
</dbReference>
<dbReference type="EMBL" id="CAMPGE010004013">
    <property type="protein sequence ID" value="CAI2362855.1"/>
    <property type="molecule type" value="Genomic_DNA"/>
</dbReference>
<evidence type="ECO:0000313" key="2">
    <source>
        <dbReference type="Proteomes" id="UP001295684"/>
    </source>
</evidence>
<evidence type="ECO:0000313" key="1">
    <source>
        <dbReference type="EMBL" id="CAI2362855.1"/>
    </source>
</evidence>